<protein>
    <recommendedName>
        <fullName evidence="1">PIN domain-containing protein</fullName>
    </recommendedName>
</protein>
<evidence type="ECO:0000259" key="1">
    <source>
        <dbReference type="Pfam" id="PF01850"/>
    </source>
</evidence>
<dbReference type="Pfam" id="PF01850">
    <property type="entry name" value="PIN"/>
    <property type="match status" value="1"/>
</dbReference>
<accession>A0A060UVV9</accession>
<dbReference type="InterPro" id="IPR052919">
    <property type="entry name" value="TA_system_RNase"/>
</dbReference>
<dbReference type="EMBL" id="CCCS020000037">
    <property type="protein sequence ID" value="CDQ10709.1"/>
    <property type="molecule type" value="Genomic_DNA"/>
</dbReference>
<evidence type="ECO:0000313" key="3">
    <source>
        <dbReference type="EMBL" id="SMH65849.1"/>
    </source>
</evidence>
<evidence type="ECO:0000313" key="2">
    <source>
        <dbReference type="EMBL" id="CDQ10709.1"/>
    </source>
</evidence>
<dbReference type="InterPro" id="IPR029060">
    <property type="entry name" value="PIN-like_dom_sf"/>
</dbReference>
<name>A0A060UVV9_9PROT</name>
<dbReference type="InterPro" id="IPR041705">
    <property type="entry name" value="PIN_Sll0205"/>
</dbReference>
<sequence length="126" mass="14120">MTVAYLDTHALVWLYAGVVERFAAASQRVIETHDLLVSPMALLEIQYLCEKGVVTVTPDTLFAELAQTIGLAVCTIPFAMISRSAFALSWTRDPFDRLIVAQAMVYGRPLVSKDRLIAQYYPHTVW</sequence>
<feature type="domain" description="PIN" evidence="1">
    <location>
        <begin position="5"/>
        <end position="119"/>
    </location>
</feature>
<dbReference type="Gene3D" id="3.40.50.1010">
    <property type="entry name" value="5'-nuclease"/>
    <property type="match status" value="1"/>
</dbReference>
<dbReference type="SUPFAM" id="SSF88723">
    <property type="entry name" value="PIN domain-like"/>
    <property type="match status" value="1"/>
</dbReference>
<dbReference type="EMBL" id="LT841305">
    <property type="protein sequence ID" value="SMH65849.1"/>
    <property type="molecule type" value="Genomic_DNA"/>
</dbReference>
<dbReference type="AlphaFoldDB" id="A0A060UVV9"/>
<dbReference type="InterPro" id="IPR002716">
    <property type="entry name" value="PIN_dom"/>
</dbReference>
<dbReference type="CDD" id="cd09872">
    <property type="entry name" value="PIN_Sll0205-like"/>
    <property type="match status" value="1"/>
</dbReference>
<keyword evidence="4" id="KW-1185">Reference proteome</keyword>
<reference evidence="3 4" key="3">
    <citation type="submission" date="2017-03" db="EMBL/GenBank/DDBJ databases">
        <authorList>
            <person name="Regsiter A."/>
            <person name="William W."/>
        </authorList>
    </citation>
    <scope>NUCLEOTIDE SEQUENCE [LARGE SCALE GENOMIC DNA]</scope>
    <source>
        <strain evidence="3">PRJEB5721</strain>
    </source>
</reference>
<evidence type="ECO:0000313" key="4">
    <source>
        <dbReference type="Proteomes" id="UP000193925"/>
    </source>
</evidence>
<reference evidence="2" key="1">
    <citation type="submission" date="2014-03" db="EMBL/GenBank/DDBJ databases">
        <authorList>
            <person name="Genoscope - CEA"/>
        </authorList>
    </citation>
    <scope>NUCLEOTIDE SEQUENCE [LARGE SCALE GENOMIC DNA]</scope>
    <source>
        <strain evidence="2">CF27</strain>
    </source>
</reference>
<organism evidence="2">
    <name type="scientific">Acidithiobacillus ferrivorans</name>
    <dbReference type="NCBI Taxonomy" id="160808"/>
    <lineage>
        <taxon>Bacteria</taxon>
        <taxon>Pseudomonadati</taxon>
        <taxon>Pseudomonadota</taxon>
        <taxon>Acidithiobacillia</taxon>
        <taxon>Acidithiobacillales</taxon>
        <taxon>Acidithiobacillaceae</taxon>
        <taxon>Acidithiobacillus</taxon>
    </lineage>
</organism>
<proteinExistence type="predicted"/>
<dbReference type="Proteomes" id="UP000193925">
    <property type="component" value="Chromosome AFERRI"/>
</dbReference>
<gene>
    <name evidence="3" type="ORF">AFERRI_20638</name>
    <name evidence="2" type="ORF">AFERRI_420007</name>
</gene>
<dbReference type="PANTHER" id="PTHR36173">
    <property type="entry name" value="RIBONUCLEASE VAPC16-RELATED"/>
    <property type="match status" value="1"/>
</dbReference>
<reference evidence="2" key="2">
    <citation type="submission" date="2014-07" db="EMBL/GenBank/DDBJ databases">
        <title>Initial genome analysis of the psychrotolerant acidophile Acidithiobacillus ferrivorans CF27: insights into iron and sulfur oxidation pathways and into biofilm formation.</title>
        <authorList>
            <person name="Talla E."/>
            <person name="Hedrich S."/>
            <person name="Mangenot S."/>
            <person name="Ji B."/>
            <person name="Johnson D.B."/>
            <person name="Barbe V."/>
            <person name="Bonnefoy V."/>
        </authorList>
    </citation>
    <scope>NUCLEOTIDE SEQUENCE [LARGE SCALE GENOMIC DNA]</scope>
    <source>
        <strain evidence="2">CF27</strain>
    </source>
</reference>
<dbReference type="RefSeq" id="WP_035193398.1">
    <property type="nucleotide sequence ID" value="NZ_CCCS020000037.1"/>
</dbReference>
<dbReference type="PANTHER" id="PTHR36173:SF1">
    <property type="entry name" value="RIBONUCLEASE VAPC22"/>
    <property type="match status" value="1"/>
</dbReference>